<name>A0A9D2S7H5_9FIRM</name>
<keyword evidence="6" id="KW-0346">Stress response</keyword>
<evidence type="ECO:0000313" key="8">
    <source>
        <dbReference type="EMBL" id="HJB58801.1"/>
    </source>
</evidence>
<keyword evidence="5 6" id="KW-0804">Transcription</keyword>
<comment type="activity regulation">
    <text evidence="6">Negatively regulated by the anti-sigma-I factor RsgI.</text>
</comment>
<evidence type="ECO:0000256" key="5">
    <source>
        <dbReference type="ARBA" id="ARBA00023163"/>
    </source>
</evidence>
<reference evidence="8" key="1">
    <citation type="journal article" date="2021" name="PeerJ">
        <title>Extensive microbial diversity within the chicken gut microbiome revealed by metagenomics and culture.</title>
        <authorList>
            <person name="Gilroy R."/>
            <person name="Ravi A."/>
            <person name="Getino M."/>
            <person name="Pursley I."/>
            <person name="Horton D.L."/>
            <person name="Alikhan N.F."/>
            <person name="Baker D."/>
            <person name="Gharbi K."/>
            <person name="Hall N."/>
            <person name="Watson M."/>
            <person name="Adriaenssens E.M."/>
            <person name="Foster-Nyarko E."/>
            <person name="Jarju S."/>
            <person name="Secka A."/>
            <person name="Antonio M."/>
            <person name="Oren A."/>
            <person name="Chaudhuri R.R."/>
            <person name="La Ragione R."/>
            <person name="Hildebrand F."/>
            <person name="Pallen M.J."/>
        </authorList>
    </citation>
    <scope>NUCLEOTIDE SEQUENCE</scope>
    <source>
        <strain evidence="8">ChiHjej9B8-13557</strain>
    </source>
</reference>
<comment type="subunit">
    <text evidence="6">Interacts with RsgI.</text>
</comment>
<keyword evidence="4 6" id="KW-0238">DNA-binding</keyword>
<keyword evidence="2 6" id="KW-0805">Transcription regulation</keyword>
<dbReference type="EMBL" id="DWXX01000070">
    <property type="protein sequence ID" value="HJB58801.1"/>
    <property type="molecule type" value="Genomic_DNA"/>
</dbReference>
<gene>
    <name evidence="6" type="primary">sigI</name>
    <name evidence="8" type="ORF">H9771_03935</name>
</gene>
<proteinExistence type="inferred from homology"/>
<comment type="function">
    <text evidence="6">Sigma factors are initiation factors that promote the attachment of RNA polymerase to specific initiation sites and are then released.</text>
</comment>
<dbReference type="InterPro" id="IPR013325">
    <property type="entry name" value="RNA_pol_sigma_r2"/>
</dbReference>
<sequence length="252" mass="27514">MQLETERPLPKGPHSIVFEVRAAQSDPAAADALVGRYMPFIRSETYKFTHAPLEAGHEDELSLATMAFYEAAMSYQRGRGAFLPYAAAAIRNRLIDYQRAERRHGGTVSLDEPVGGADGPLLAEALPDATDAIAAYDLRQATRAEIEEFGRQLAGFGLSFSDVADNCPRQERTMAACRAVLDCARANPALLDALVSTGRLPIRQLALGSGVDKKTIERHRKYLVAILLAFTNGYEIIRGHLCQLTPKGGTRE</sequence>
<dbReference type="InterPro" id="IPR014244">
    <property type="entry name" value="RNA_pol_sigma-I"/>
</dbReference>
<evidence type="ECO:0000313" key="9">
    <source>
        <dbReference type="Proteomes" id="UP000824211"/>
    </source>
</evidence>
<dbReference type="HAMAP" id="MF_02064">
    <property type="entry name" value="Sigma70_SigI"/>
    <property type="match status" value="1"/>
</dbReference>
<dbReference type="Pfam" id="PF04542">
    <property type="entry name" value="Sigma70_r2"/>
    <property type="match status" value="1"/>
</dbReference>
<feature type="short sequence motif" description="Polymerase core binding" evidence="6">
    <location>
        <begin position="59"/>
        <end position="72"/>
    </location>
</feature>
<comment type="caution">
    <text evidence="8">The sequence shown here is derived from an EMBL/GenBank/DDBJ whole genome shotgun (WGS) entry which is preliminary data.</text>
</comment>
<keyword evidence="3 6" id="KW-0731">Sigma factor</keyword>
<feature type="DNA-binding region" description="H-T-H motif" evidence="6">
    <location>
        <begin position="202"/>
        <end position="221"/>
    </location>
</feature>
<keyword evidence="1 6" id="KW-0963">Cytoplasm</keyword>
<dbReference type="GO" id="GO:0003677">
    <property type="term" value="F:DNA binding"/>
    <property type="evidence" value="ECO:0007669"/>
    <property type="project" value="UniProtKB-UniRule"/>
</dbReference>
<evidence type="ECO:0000259" key="7">
    <source>
        <dbReference type="Pfam" id="PF04542"/>
    </source>
</evidence>
<evidence type="ECO:0000256" key="2">
    <source>
        <dbReference type="ARBA" id="ARBA00023015"/>
    </source>
</evidence>
<dbReference type="GO" id="GO:0006352">
    <property type="term" value="P:DNA-templated transcription initiation"/>
    <property type="evidence" value="ECO:0007669"/>
    <property type="project" value="UniProtKB-UniRule"/>
</dbReference>
<organism evidence="8 9">
    <name type="scientific">Candidatus Faecalibacterium faecipullorum</name>
    <dbReference type="NCBI Taxonomy" id="2838578"/>
    <lineage>
        <taxon>Bacteria</taxon>
        <taxon>Bacillati</taxon>
        <taxon>Bacillota</taxon>
        <taxon>Clostridia</taxon>
        <taxon>Eubacteriales</taxon>
        <taxon>Oscillospiraceae</taxon>
        <taxon>Faecalibacterium</taxon>
    </lineage>
</organism>
<evidence type="ECO:0000256" key="6">
    <source>
        <dbReference type="HAMAP-Rule" id="MF_02064"/>
    </source>
</evidence>
<dbReference type="GO" id="GO:0016987">
    <property type="term" value="F:sigma factor activity"/>
    <property type="evidence" value="ECO:0007669"/>
    <property type="project" value="UniProtKB-UniRule"/>
</dbReference>
<comment type="subcellular location">
    <subcellularLocation>
        <location evidence="6">Cytoplasm</location>
    </subcellularLocation>
</comment>
<evidence type="ECO:0000256" key="4">
    <source>
        <dbReference type="ARBA" id="ARBA00023125"/>
    </source>
</evidence>
<protein>
    <recommendedName>
        <fullName evidence="6">RNA polymerase sigma factor SigI</fullName>
    </recommendedName>
</protein>
<evidence type="ECO:0000256" key="3">
    <source>
        <dbReference type="ARBA" id="ARBA00023082"/>
    </source>
</evidence>
<evidence type="ECO:0000256" key="1">
    <source>
        <dbReference type="ARBA" id="ARBA00022490"/>
    </source>
</evidence>
<reference evidence="8" key="2">
    <citation type="submission" date="2021-04" db="EMBL/GenBank/DDBJ databases">
        <authorList>
            <person name="Gilroy R."/>
        </authorList>
    </citation>
    <scope>NUCLEOTIDE SEQUENCE</scope>
    <source>
        <strain evidence="8">ChiHjej9B8-13557</strain>
    </source>
</reference>
<dbReference type="InterPro" id="IPR007627">
    <property type="entry name" value="RNA_pol_sigma70_r2"/>
</dbReference>
<accession>A0A9D2S7H5</accession>
<dbReference type="GO" id="GO:0005737">
    <property type="term" value="C:cytoplasm"/>
    <property type="evidence" value="ECO:0007669"/>
    <property type="project" value="UniProtKB-SubCell"/>
</dbReference>
<comment type="similarity">
    <text evidence="6">Belongs to the sigma-70 factor family. SigI subfamily.</text>
</comment>
<dbReference type="SUPFAM" id="SSF88946">
    <property type="entry name" value="Sigma2 domain of RNA polymerase sigma factors"/>
    <property type="match status" value="1"/>
</dbReference>
<dbReference type="AlphaFoldDB" id="A0A9D2S7H5"/>
<dbReference type="Proteomes" id="UP000824211">
    <property type="component" value="Unassembled WGS sequence"/>
</dbReference>
<dbReference type="Gene3D" id="1.10.1740.10">
    <property type="match status" value="1"/>
</dbReference>
<feature type="domain" description="RNA polymerase sigma-70 region 2" evidence="7">
    <location>
        <begin position="33"/>
        <end position="103"/>
    </location>
</feature>